<comment type="caution">
    <text evidence="1">The sequence shown here is derived from an EMBL/GenBank/DDBJ whole genome shotgun (WGS) entry which is preliminary data.</text>
</comment>
<dbReference type="EMBL" id="SMOL01000401">
    <property type="protein sequence ID" value="KAB2619444.1"/>
    <property type="molecule type" value="Genomic_DNA"/>
</dbReference>
<sequence length="106" mass="11347">MKQHGMVGTIKHPFQMNFSIFSVIIFLLILSSAMEIEGSRSLVDKLISPTSSISNRLKIVKAYSGPSRRGAAHAFLHINLSSPSAQVKKLNTAKAFSGPAKGGVGH</sequence>
<dbReference type="Proteomes" id="UP000327157">
    <property type="component" value="Chromosome 15"/>
</dbReference>
<evidence type="ECO:0000313" key="1">
    <source>
        <dbReference type="EMBL" id="KAB2619444.1"/>
    </source>
</evidence>
<evidence type="ECO:0000313" key="2">
    <source>
        <dbReference type="Proteomes" id="UP000327157"/>
    </source>
</evidence>
<gene>
    <name evidence="1" type="ORF">D8674_015313</name>
</gene>
<reference evidence="1 2" key="3">
    <citation type="submission" date="2019-11" db="EMBL/GenBank/DDBJ databases">
        <title>A de novo genome assembly of a pear dwarfing rootstock.</title>
        <authorList>
            <person name="Wang F."/>
            <person name="Wang J."/>
            <person name="Li S."/>
            <person name="Zhang Y."/>
            <person name="Fang M."/>
            <person name="Ma L."/>
            <person name="Zhao Y."/>
            <person name="Jiang S."/>
        </authorList>
    </citation>
    <scope>NUCLEOTIDE SEQUENCE [LARGE SCALE GENOMIC DNA]</scope>
    <source>
        <strain evidence="1">S2</strain>
        <tissue evidence="1">Leaf</tissue>
    </source>
</reference>
<name>A0A5N5H8G2_9ROSA</name>
<keyword evidence="2" id="KW-1185">Reference proteome</keyword>
<accession>A0A5N5H8G2</accession>
<proteinExistence type="predicted"/>
<protein>
    <submittedName>
        <fullName evidence="1">Uncharacterized protein</fullName>
    </submittedName>
</protein>
<organism evidence="1 2">
    <name type="scientific">Pyrus ussuriensis x Pyrus communis</name>
    <dbReference type="NCBI Taxonomy" id="2448454"/>
    <lineage>
        <taxon>Eukaryota</taxon>
        <taxon>Viridiplantae</taxon>
        <taxon>Streptophyta</taxon>
        <taxon>Embryophyta</taxon>
        <taxon>Tracheophyta</taxon>
        <taxon>Spermatophyta</taxon>
        <taxon>Magnoliopsida</taxon>
        <taxon>eudicotyledons</taxon>
        <taxon>Gunneridae</taxon>
        <taxon>Pentapetalae</taxon>
        <taxon>rosids</taxon>
        <taxon>fabids</taxon>
        <taxon>Rosales</taxon>
        <taxon>Rosaceae</taxon>
        <taxon>Amygdaloideae</taxon>
        <taxon>Maleae</taxon>
        <taxon>Pyrus</taxon>
    </lineage>
</organism>
<reference evidence="2" key="2">
    <citation type="submission" date="2019-10" db="EMBL/GenBank/DDBJ databases">
        <title>A de novo genome assembly of a pear dwarfing rootstock.</title>
        <authorList>
            <person name="Wang F."/>
            <person name="Wang J."/>
            <person name="Li S."/>
            <person name="Zhang Y."/>
            <person name="Fang M."/>
            <person name="Ma L."/>
            <person name="Zhao Y."/>
            <person name="Jiang S."/>
        </authorList>
    </citation>
    <scope>NUCLEOTIDE SEQUENCE [LARGE SCALE GENOMIC DNA]</scope>
</reference>
<reference evidence="1 2" key="1">
    <citation type="submission" date="2019-09" db="EMBL/GenBank/DDBJ databases">
        <authorList>
            <person name="Ou C."/>
        </authorList>
    </citation>
    <scope>NUCLEOTIDE SEQUENCE [LARGE SCALE GENOMIC DNA]</scope>
    <source>
        <strain evidence="1">S2</strain>
        <tissue evidence="1">Leaf</tissue>
    </source>
</reference>
<dbReference type="AlphaFoldDB" id="A0A5N5H8G2"/>